<evidence type="ECO:0000256" key="1">
    <source>
        <dbReference type="ARBA" id="ARBA00004651"/>
    </source>
</evidence>
<keyword evidence="3 6" id="KW-0812">Transmembrane</keyword>
<dbReference type="EMBL" id="VOMB01000009">
    <property type="protein sequence ID" value="MBU9763432.1"/>
    <property type="molecule type" value="Genomic_DNA"/>
</dbReference>
<evidence type="ECO:0000313" key="7">
    <source>
        <dbReference type="EMBL" id="MBU9763432.1"/>
    </source>
</evidence>
<dbReference type="Pfam" id="PF03626">
    <property type="entry name" value="COX4_pro"/>
    <property type="match status" value="1"/>
</dbReference>
<evidence type="ECO:0000256" key="5">
    <source>
        <dbReference type="ARBA" id="ARBA00023136"/>
    </source>
</evidence>
<comment type="caution">
    <text evidence="7">The sequence shown here is derived from an EMBL/GenBank/DDBJ whole genome shotgun (WGS) entry which is preliminary data.</text>
</comment>
<evidence type="ECO:0008006" key="9">
    <source>
        <dbReference type="Google" id="ProtNLM"/>
    </source>
</evidence>
<proteinExistence type="predicted"/>
<dbReference type="RefSeq" id="WP_217155471.1">
    <property type="nucleotide sequence ID" value="NZ_VOMB01000009.1"/>
</dbReference>
<feature type="transmembrane region" description="Helical" evidence="6">
    <location>
        <begin position="69"/>
        <end position="88"/>
    </location>
</feature>
<name>A0ABS6KIP0_9MYCO</name>
<feature type="transmembrane region" description="Helical" evidence="6">
    <location>
        <begin position="35"/>
        <end position="57"/>
    </location>
</feature>
<protein>
    <recommendedName>
        <fullName evidence="9">Prokaryotic cytochrome C oxidase subunit IV family protein</fullName>
    </recommendedName>
</protein>
<keyword evidence="2" id="KW-1003">Cell membrane</keyword>
<accession>A0ABS6KIP0</accession>
<gene>
    <name evidence="7" type="ORF">FR943_06195</name>
</gene>
<evidence type="ECO:0000256" key="4">
    <source>
        <dbReference type="ARBA" id="ARBA00022989"/>
    </source>
</evidence>
<keyword evidence="8" id="KW-1185">Reference proteome</keyword>
<keyword evidence="5 6" id="KW-0472">Membrane</keyword>
<dbReference type="Proteomes" id="UP000812982">
    <property type="component" value="Unassembled WGS sequence"/>
</dbReference>
<sequence length="89" mass="9729">MTTLLRSNTTLVWAVLVALTVSSWTAGTHGSPGTHMALSLVIIAIAVFKARLVGLYFMELREAPRWLRAGFEGYCAVVFVLLASMFVLL</sequence>
<organism evidence="7 8">
    <name type="scientific">[Mycobacterium] fortunisiensis</name>
    <dbReference type="NCBI Taxonomy" id="2600579"/>
    <lineage>
        <taxon>Bacteria</taxon>
        <taxon>Bacillati</taxon>
        <taxon>Actinomycetota</taxon>
        <taxon>Actinomycetes</taxon>
        <taxon>Mycobacteriales</taxon>
        <taxon>Mycobacteriaceae</taxon>
        <taxon>Mycolicibacterium</taxon>
    </lineage>
</organism>
<keyword evidence="4 6" id="KW-1133">Transmembrane helix</keyword>
<dbReference type="InterPro" id="IPR005171">
    <property type="entry name" value="Cyt_c_oxidase_su4_prok"/>
</dbReference>
<comment type="subcellular location">
    <subcellularLocation>
        <location evidence="1">Cell membrane</location>
        <topology evidence="1">Multi-pass membrane protein</topology>
    </subcellularLocation>
</comment>
<evidence type="ECO:0000313" key="8">
    <source>
        <dbReference type="Proteomes" id="UP000812982"/>
    </source>
</evidence>
<evidence type="ECO:0000256" key="6">
    <source>
        <dbReference type="SAM" id="Phobius"/>
    </source>
</evidence>
<evidence type="ECO:0000256" key="3">
    <source>
        <dbReference type="ARBA" id="ARBA00022692"/>
    </source>
</evidence>
<evidence type="ECO:0000256" key="2">
    <source>
        <dbReference type="ARBA" id="ARBA00022475"/>
    </source>
</evidence>
<reference evidence="7 8" key="1">
    <citation type="journal article" date="2021" name="Sci. Rep.">
        <title>Phenotypic and genomic hallmarks of a novel, potentially pathogenic rapidly growing Mycobacterium species related to the Mycobacterium fortuitum complex.</title>
        <authorList>
            <person name="Gharbi R."/>
            <person name="Khanna V."/>
            <person name="Frigui W."/>
            <person name="Mhenni B."/>
            <person name="Brosch R."/>
            <person name="Mardassi H."/>
        </authorList>
    </citation>
    <scope>NUCLEOTIDE SEQUENCE [LARGE SCALE GENOMIC DNA]</scope>
    <source>
        <strain evidence="7 8">TNTM28</strain>
    </source>
</reference>